<dbReference type="SUPFAM" id="SSF56784">
    <property type="entry name" value="HAD-like"/>
    <property type="match status" value="1"/>
</dbReference>
<sequence>MIQAVIFDMDGILIDSEAMWVEAEKQVFSSVGVEVTDELSKLTSSLTTKDVTDFWYARSPWENKSLEQVENEVIRKVEQLIKQSGQQMDGVQYLLDLLVKHKVKIGLSTNSPSCLTKAVLNKLDIAHYFAVTTSSDQVINGKPNPEVYLATAKKLSVKPEHCLVFEDSITGLTAAIAANMQVAVVPPLASFSNEKYAPAILKLRTLNEFSEQDLTRLIGRVD</sequence>
<name>A0A2S7UTV9_9GAMM</name>
<dbReference type="InterPro" id="IPR036412">
    <property type="entry name" value="HAD-like_sf"/>
</dbReference>
<protein>
    <submittedName>
        <fullName evidence="1">HAD family hydrolase</fullName>
    </submittedName>
</protein>
<dbReference type="SFLD" id="SFLDS00003">
    <property type="entry name" value="Haloacid_Dehalogenase"/>
    <property type="match status" value="1"/>
</dbReference>
<dbReference type="AlphaFoldDB" id="A0A2S7UTV9"/>
<dbReference type="Gene3D" id="3.40.50.1000">
    <property type="entry name" value="HAD superfamily/HAD-like"/>
    <property type="match status" value="1"/>
</dbReference>
<dbReference type="NCBIfam" id="TIGR01549">
    <property type="entry name" value="HAD-SF-IA-v1"/>
    <property type="match status" value="1"/>
</dbReference>
<dbReference type="OrthoDB" id="9800058at2"/>
<evidence type="ECO:0000313" key="2">
    <source>
        <dbReference type="Proteomes" id="UP000239007"/>
    </source>
</evidence>
<dbReference type="PANTHER" id="PTHR18901:SF38">
    <property type="entry name" value="PSEUDOURIDINE-5'-PHOSPHATASE"/>
    <property type="match status" value="1"/>
</dbReference>
<evidence type="ECO:0000313" key="1">
    <source>
        <dbReference type="EMBL" id="PQJ52962.1"/>
    </source>
</evidence>
<comment type="caution">
    <text evidence="1">The sequence shown here is derived from an EMBL/GenBank/DDBJ whole genome shotgun (WGS) entry which is preliminary data.</text>
</comment>
<organism evidence="1 2">
    <name type="scientific">Psychrosphaera saromensis</name>
    <dbReference type="NCBI Taxonomy" id="716813"/>
    <lineage>
        <taxon>Bacteria</taxon>
        <taxon>Pseudomonadati</taxon>
        <taxon>Pseudomonadota</taxon>
        <taxon>Gammaproteobacteria</taxon>
        <taxon>Alteromonadales</taxon>
        <taxon>Pseudoalteromonadaceae</taxon>
        <taxon>Psychrosphaera</taxon>
    </lineage>
</organism>
<dbReference type="Proteomes" id="UP000239007">
    <property type="component" value="Unassembled WGS sequence"/>
</dbReference>
<dbReference type="Pfam" id="PF13419">
    <property type="entry name" value="HAD_2"/>
    <property type="match status" value="1"/>
</dbReference>
<dbReference type="GO" id="GO:0016787">
    <property type="term" value="F:hydrolase activity"/>
    <property type="evidence" value="ECO:0007669"/>
    <property type="project" value="UniProtKB-KW"/>
</dbReference>
<proteinExistence type="predicted"/>
<keyword evidence="2" id="KW-1185">Reference proteome</keyword>
<dbReference type="CDD" id="cd07505">
    <property type="entry name" value="HAD_BPGM-like"/>
    <property type="match status" value="1"/>
</dbReference>
<dbReference type="InterPro" id="IPR023214">
    <property type="entry name" value="HAD_sf"/>
</dbReference>
<dbReference type="NCBIfam" id="NF008087">
    <property type="entry name" value="PRK10826.1"/>
    <property type="match status" value="1"/>
</dbReference>
<dbReference type="SFLD" id="SFLDG01135">
    <property type="entry name" value="C1.5.6:_HAD__Beta-PGM__Phospha"/>
    <property type="match status" value="1"/>
</dbReference>
<keyword evidence="1" id="KW-0378">Hydrolase</keyword>
<dbReference type="NCBIfam" id="TIGR01509">
    <property type="entry name" value="HAD-SF-IA-v3"/>
    <property type="match status" value="1"/>
</dbReference>
<dbReference type="RefSeq" id="WP_105051434.1">
    <property type="nucleotide sequence ID" value="NZ_BMYG01000008.1"/>
</dbReference>
<dbReference type="EMBL" id="MSCH01000003">
    <property type="protein sequence ID" value="PQJ52962.1"/>
    <property type="molecule type" value="Genomic_DNA"/>
</dbReference>
<dbReference type="SFLD" id="SFLDG01129">
    <property type="entry name" value="C1.5:_HAD__Beta-PGM__Phosphata"/>
    <property type="match status" value="1"/>
</dbReference>
<dbReference type="InterPro" id="IPR006439">
    <property type="entry name" value="HAD-SF_hydro_IA"/>
</dbReference>
<accession>A0A2S7UTV9</accession>
<dbReference type="InterPro" id="IPR023198">
    <property type="entry name" value="PGP-like_dom2"/>
</dbReference>
<dbReference type="PANTHER" id="PTHR18901">
    <property type="entry name" value="2-DEOXYGLUCOSE-6-PHOSPHATE PHOSPHATASE 2"/>
    <property type="match status" value="1"/>
</dbReference>
<reference evidence="1 2" key="1">
    <citation type="submission" date="2016-12" db="EMBL/GenBank/DDBJ databases">
        <title>Diversity of luminous bacteria.</title>
        <authorList>
            <person name="Yoshizawa S."/>
            <person name="Kogure K."/>
        </authorList>
    </citation>
    <scope>NUCLEOTIDE SEQUENCE [LARGE SCALE GENOMIC DNA]</scope>
    <source>
        <strain evidence="1 2">SA4-48</strain>
    </source>
</reference>
<gene>
    <name evidence="1" type="ORF">BTO11_04360</name>
</gene>
<dbReference type="Gene3D" id="1.10.150.240">
    <property type="entry name" value="Putative phosphatase, domain 2"/>
    <property type="match status" value="1"/>
</dbReference>
<dbReference type="InterPro" id="IPR041492">
    <property type="entry name" value="HAD_2"/>
</dbReference>